<reference evidence="8 9" key="1">
    <citation type="journal article" date="2011" name="Genome Biol. Evol.">
        <title>Integration of the genetic map and genome assembly of fugu facilitates insights into distinct features of genome evolution in teleosts and mammals.</title>
        <authorList>
            <person name="Kai W."/>
            <person name="Kikuchi K."/>
            <person name="Tohari S."/>
            <person name="Chew A.K."/>
            <person name="Tay A."/>
            <person name="Fujiwara A."/>
            <person name="Hosoya S."/>
            <person name="Suetake H."/>
            <person name="Naruse K."/>
            <person name="Brenner S."/>
            <person name="Suzuki Y."/>
            <person name="Venkatesh B."/>
        </authorList>
    </citation>
    <scope>NUCLEOTIDE SEQUENCE [LARGE SCALE GENOMIC DNA]</scope>
</reference>
<organism evidence="8 9">
    <name type="scientific">Takifugu rubripes</name>
    <name type="common">Japanese pufferfish</name>
    <name type="synonym">Fugu rubripes</name>
    <dbReference type="NCBI Taxonomy" id="31033"/>
    <lineage>
        <taxon>Eukaryota</taxon>
        <taxon>Metazoa</taxon>
        <taxon>Chordata</taxon>
        <taxon>Craniata</taxon>
        <taxon>Vertebrata</taxon>
        <taxon>Euteleostomi</taxon>
        <taxon>Actinopterygii</taxon>
        <taxon>Neopterygii</taxon>
        <taxon>Teleostei</taxon>
        <taxon>Neoteleostei</taxon>
        <taxon>Acanthomorphata</taxon>
        <taxon>Eupercaria</taxon>
        <taxon>Tetraodontiformes</taxon>
        <taxon>Tetradontoidea</taxon>
        <taxon>Tetraodontidae</taxon>
        <taxon>Takifugu</taxon>
    </lineage>
</organism>
<feature type="transmembrane region" description="Helical" evidence="7">
    <location>
        <begin position="134"/>
        <end position="153"/>
    </location>
</feature>
<feature type="transmembrane region" description="Helical" evidence="7">
    <location>
        <begin position="238"/>
        <end position="258"/>
    </location>
</feature>
<dbReference type="InParanoid" id="A0A674PEQ3"/>
<dbReference type="GO" id="GO:0005768">
    <property type="term" value="C:endosome"/>
    <property type="evidence" value="ECO:0007669"/>
    <property type="project" value="TreeGrafter"/>
</dbReference>
<comment type="similarity">
    <text evidence="2">Belongs to the unc-93 family.</text>
</comment>
<gene>
    <name evidence="8" type="primary">unc93b1</name>
</gene>
<comment type="subcellular location">
    <subcellularLocation>
        <location evidence="1">Membrane</location>
        <topology evidence="1">Multi-pass membrane protein</topology>
    </subcellularLocation>
</comment>
<dbReference type="InterPro" id="IPR043268">
    <property type="entry name" value="UNC93B1"/>
</dbReference>
<dbReference type="Pfam" id="PF05978">
    <property type="entry name" value="UNC-93"/>
    <property type="match status" value="2"/>
</dbReference>
<dbReference type="GO" id="GO:0034138">
    <property type="term" value="P:toll-like receptor 3 signaling pathway"/>
    <property type="evidence" value="ECO:0007669"/>
    <property type="project" value="TreeGrafter"/>
</dbReference>
<dbReference type="GO" id="GO:0034121">
    <property type="term" value="P:regulation of toll-like receptor signaling pathway"/>
    <property type="evidence" value="ECO:0007669"/>
    <property type="project" value="Ensembl"/>
</dbReference>
<reference evidence="8" key="2">
    <citation type="submission" date="2025-08" db="UniProtKB">
        <authorList>
            <consortium name="Ensembl"/>
        </authorList>
    </citation>
    <scope>IDENTIFICATION</scope>
</reference>
<accession>A0A674PEQ3</accession>
<proteinExistence type="inferred from homology"/>
<keyword evidence="3 7" id="KW-0812">Transmembrane</keyword>
<feature type="transmembrane region" description="Helical" evidence="7">
    <location>
        <begin position="184"/>
        <end position="206"/>
    </location>
</feature>
<dbReference type="GO" id="GO:0006886">
    <property type="term" value="P:intracellular protein transport"/>
    <property type="evidence" value="ECO:0007669"/>
    <property type="project" value="TreeGrafter"/>
</dbReference>
<reference evidence="8" key="3">
    <citation type="submission" date="2025-09" db="UniProtKB">
        <authorList>
            <consortium name="Ensembl"/>
        </authorList>
    </citation>
    <scope>IDENTIFICATION</scope>
</reference>
<feature type="transmembrane region" description="Helical" evidence="7">
    <location>
        <begin position="356"/>
        <end position="377"/>
    </location>
</feature>
<evidence type="ECO:0000256" key="7">
    <source>
        <dbReference type="SAM" id="Phobius"/>
    </source>
</evidence>
<dbReference type="InterPro" id="IPR036259">
    <property type="entry name" value="MFS_trans_sf"/>
</dbReference>
<feature type="transmembrane region" description="Helical" evidence="7">
    <location>
        <begin position="484"/>
        <end position="504"/>
    </location>
</feature>
<dbReference type="InterPro" id="IPR010291">
    <property type="entry name" value="Ion_channel_UNC-93"/>
</dbReference>
<evidence type="ECO:0000256" key="1">
    <source>
        <dbReference type="ARBA" id="ARBA00004141"/>
    </source>
</evidence>
<evidence type="ECO:0000313" key="8">
    <source>
        <dbReference type="Ensembl" id="ENSTRUP00000084192.1"/>
    </source>
</evidence>
<dbReference type="GO" id="GO:0002224">
    <property type="term" value="P:toll-like receptor signaling pathway"/>
    <property type="evidence" value="ECO:0007669"/>
    <property type="project" value="InterPro"/>
</dbReference>
<dbReference type="PANTHER" id="PTHR46744">
    <property type="entry name" value="PROTEIN UNC-93 HOMOLOG B1"/>
    <property type="match status" value="1"/>
</dbReference>
<keyword evidence="5 7" id="KW-0472">Membrane</keyword>
<keyword evidence="4 7" id="KW-1133">Transmembrane helix</keyword>
<dbReference type="GO" id="GO:0034162">
    <property type="term" value="P:toll-like receptor 9 signaling pathway"/>
    <property type="evidence" value="ECO:0007669"/>
    <property type="project" value="TreeGrafter"/>
</dbReference>
<protein>
    <submittedName>
        <fullName evidence="8">Unc-93 homolog B1, TLR signaling regulator</fullName>
    </submittedName>
</protein>
<evidence type="ECO:0000313" key="9">
    <source>
        <dbReference type="Proteomes" id="UP000005226"/>
    </source>
</evidence>
<keyword evidence="9" id="KW-1185">Reference proteome</keyword>
<dbReference type="FunCoup" id="A0A674PEQ3">
    <property type="interactions" value="843"/>
</dbReference>
<evidence type="ECO:0000256" key="6">
    <source>
        <dbReference type="SAM" id="MobiDB-lite"/>
    </source>
</evidence>
<dbReference type="GO" id="GO:0035325">
    <property type="term" value="F:Toll-like receptor binding"/>
    <property type="evidence" value="ECO:0007669"/>
    <property type="project" value="InterPro"/>
</dbReference>
<feature type="compositionally biased region" description="Acidic residues" evidence="6">
    <location>
        <begin position="559"/>
        <end position="586"/>
    </location>
</feature>
<dbReference type="GeneTree" id="ENSGT00530000063359"/>
<evidence type="ECO:0000256" key="3">
    <source>
        <dbReference type="ARBA" id="ARBA00022692"/>
    </source>
</evidence>
<feature type="compositionally biased region" description="Basic and acidic residues" evidence="6">
    <location>
        <begin position="608"/>
        <end position="633"/>
    </location>
</feature>
<evidence type="ECO:0000256" key="2">
    <source>
        <dbReference type="ARBA" id="ARBA00009172"/>
    </source>
</evidence>
<feature type="transmembrane region" description="Helical" evidence="7">
    <location>
        <begin position="389"/>
        <end position="412"/>
    </location>
</feature>
<dbReference type="SUPFAM" id="SSF103473">
    <property type="entry name" value="MFS general substrate transporter"/>
    <property type="match status" value="1"/>
</dbReference>
<feature type="transmembrane region" description="Helical" evidence="7">
    <location>
        <begin position="305"/>
        <end position="325"/>
    </location>
</feature>
<dbReference type="Proteomes" id="UP000005226">
    <property type="component" value="Chromosome 17"/>
</dbReference>
<name>A0A674PEQ3_TAKRU</name>
<sequence length="633" mass="71619">MEASDTEEFGVHAGAPIGGSNELLDVGQEDNQVTNSASQDTYRSLCVSFTCISLQMEEFLGPQAEYNEEEEERKYYRRKRLGVIKNVLAASFGAMIVYSVYMGLLQMQLILHYDMTYREVKYSNLGLEDIDRKMLMGINVTPIISLLYTPVLIRFLGTKWMMFLASGIYALFVSTNYWERYYTLVPSAAAIGVAIVPFWASLGNYITRMAQQYYEYVNYREEHVQEQKKLPKGACHRYIIVFQSVFSSIFNVSLRPAFVHPHKWRRASPRLPPPGANITGLIPGFNTTILERLPRSMLLIEVESILMGFAFLAMIIFLLLCGAAYRPTEEIDLRSIGWGNIFQLPFKHLRDYRLRLLCPFFIYSGFETMFAVTGFSLSYGVCVLGLDKLWLLIVVYGLSCSVFSSLSLSLLYFPRWVCLVAGAAVHVTLIVVLLALPLRPNNPEMLGPLLVISALWGLGSALNKTGVSTVLGLLYAEEKERLDFVYAIYHWWQAIAIFIVYLWSNLPMRAKLSILLATLLVACYCYWLMERRLLKKVSFRLPRIPRPRHKVKGYRYLEEDNSDESGSENSDGEEEDGKGDGAEELDREGGGGDQHAASGDSSPAAARRAAEVHHRRRDNVQAKEGESEERPGG</sequence>
<dbReference type="PANTHER" id="PTHR46744:SF1">
    <property type="entry name" value="PROTEIN UNC-93 HOMOLOG B1"/>
    <property type="match status" value="1"/>
</dbReference>
<dbReference type="Ensembl" id="ENSTRUT00000086390.1">
    <property type="protein sequence ID" value="ENSTRUP00000084192.1"/>
    <property type="gene ID" value="ENSTRUG00000014741.3"/>
</dbReference>
<dbReference type="AlphaFoldDB" id="A0A674PEQ3"/>
<evidence type="ECO:0000256" key="4">
    <source>
        <dbReference type="ARBA" id="ARBA00022989"/>
    </source>
</evidence>
<feature type="transmembrane region" description="Helical" evidence="7">
    <location>
        <begin position="83"/>
        <end position="104"/>
    </location>
</feature>
<feature type="transmembrane region" description="Helical" evidence="7">
    <location>
        <begin position="419"/>
        <end position="439"/>
    </location>
</feature>
<feature type="transmembrane region" description="Helical" evidence="7">
    <location>
        <begin position="160"/>
        <end position="178"/>
    </location>
</feature>
<dbReference type="GO" id="GO:0016020">
    <property type="term" value="C:membrane"/>
    <property type="evidence" value="ECO:0007669"/>
    <property type="project" value="UniProtKB-SubCell"/>
</dbReference>
<dbReference type="GO" id="GO:0005764">
    <property type="term" value="C:lysosome"/>
    <property type="evidence" value="ECO:0007669"/>
    <property type="project" value="TreeGrafter"/>
</dbReference>
<dbReference type="GO" id="GO:0034154">
    <property type="term" value="P:toll-like receptor 7 signaling pathway"/>
    <property type="evidence" value="ECO:0007669"/>
    <property type="project" value="TreeGrafter"/>
</dbReference>
<feature type="region of interest" description="Disordered" evidence="6">
    <location>
        <begin position="555"/>
        <end position="633"/>
    </location>
</feature>
<feature type="transmembrane region" description="Helical" evidence="7">
    <location>
        <begin position="510"/>
        <end position="529"/>
    </location>
</feature>
<evidence type="ECO:0000256" key="5">
    <source>
        <dbReference type="ARBA" id="ARBA00023136"/>
    </source>
</evidence>
<feature type="compositionally biased region" description="Low complexity" evidence="6">
    <location>
        <begin position="595"/>
        <end position="607"/>
    </location>
</feature>